<protein>
    <submittedName>
        <fullName evidence="1">Uncharacterized protein</fullName>
    </submittedName>
</protein>
<evidence type="ECO:0000313" key="1">
    <source>
        <dbReference type="EMBL" id="MFC4554926.1"/>
    </source>
</evidence>
<proteinExistence type="predicted"/>
<keyword evidence="2" id="KW-1185">Reference proteome</keyword>
<comment type="caution">
    <text evidence="1">The sequence shown here is derived from an EMBL/GenBank/DDBJ whole genome shotgun (WGS) entry which is preliminary data.</text>
</comment>
<dbReference type="SUPFAM" id="SSF116922">
    <property type="entry name" value="YugE-like"/>
    <property type="match status" value="1"/>
</dbReference>
<dbReference type="Proteomes" id="UP001595955">
    <property type="component" value="Unassembled WGS sequence"/>
</dbReference>
<name>A0ABV9D844_9MICO</name>
<gene>
    <name evidence="1" type="ORF">ACFO3F_06680</name>
</gene>
<organism evidence="1 2">
    <name type="scientific">Georgenia faecalis</name>
    <dbReference type="NCBI Taxonomy" id="2483799"/>
    <lineage>
        <taxon>Bacteria</taxon>
        <taxon>Bacillati</taxon>
        <taxon>Actinomycetota</taxon>
        <taxon>Actinomycetes</taxon>
        <taxon>Micrococcales</taxon>
        <taxon>Bogoriellaceae</taxon>
        <taxon>Georgenia</taxon>
    </lineage>
</organism>
<evidence type="ECO:0000313" key="2">
    <source>
        <dbReference type="Proteomes" id="UP001595955"/>
    </source>
</evidence>
<dbReference type="EMBL" id="JBHSGF010000004">
    <property type="protein sequence ID" value="MFC4554926.1"/>
    <property type="molecule type" value="Genomic_DNA"/>
</dbReference>
<dbReference type="InterPro" id="IPR023162">
    <property type="entry name" value="Apc36109-like_dom_sf"/>
</dbReference>
<sequence>MRDAPIGNGTTPDVLRLLNEVDPYGLAPGLPDGAPDEEYGPEAAEIAQHLTTDGAITAEQIDAIWLHWFDQPLTAVVGPAPTERFVDRLNGLVMPTASSNRSS</sequence>
<dbReference type="RefSeq" id="WP_122823940.1">
    <property type="nucleotide sequence ID" value="NZ_CP033325.1"/>
</dbReference>
<reference evidence="2" key="1">
    <citation type="journal article" date="2019" name="Int. J. Syst. Evol. Microbiol.">
        <title>The Global Catalogue of Microorganisms (GCM) 10K type strain sequencing project: providing services to taxonomists for standard genome sequencing and annotation.</title>
        <authorList>
            <consortium name="The Broad Institute Genomics Platform"/>
            <consortium name="The Broad Institute Genome Sequencing Center for Infectious Disease"/>
            <person name="Wu L."/>
            <person name="Ma J."/>
        </authorList>
    </citation>
    <scope>NUCLEOTIDE SEQUENCE [LARGE SCALE GENOMIC DNA]</scope>
    <source>
        <strain evidence="2">JCM 3369</strain>
    </source>
</reference>
<accession>A0ABV9D844</accession>